<protein>
    <recommendedName>
        <fullName evidence="6">ABC transmembrane type-1 domain-containing protein</fullName>
    </recommendedName>
</protein>
<gene>
    <name evidence="7" type="ORF">A2Z21_02560</name>
</gene>
<comment type="caution">
    <text evidence="7">The sequence shown here is derived from an EMBL/GenBank/DDBJ whole genome shotgun (WGS) entry which is preliminary data.</text>
</comment>
<dbReference type="STRING" id="1817864.A2Z21_02560"/>
<feature type="transmembrane region" description="Helical" evidence="5">
    <location>
        <begin position="77"/>
        <end position="102"/>
    </location>
</feature>
<evidence type="ECO:0000256" key="5">
    <source>
        <dbReference type="RuleBase" id="RU363032"/>
    </source>
</evidence>
<dbReference type="PANTHER" id="PTHR43470:SF5">
    <property type="entry name" value="PHOSPHATE TRANSPORT SYSTEM PERMEASE PROTEIN PSTA"/>
    <property type="match status" value="1"/>
</dbReference>
<dbReference type="GO" id="GO:0005886">
    <property type="term" value="C:plasma membrane"/>
    <property type="evidence" value="ECO:0007669"/>
    <property type="project" value="UniProtKB-SubCell"/>
</dbReference>
<evidence type="ECO:0000256" key="3">
    <source>
        <dbReference type="ARBA" id="ARBA00022989"/>
    </source>
</evidence>
<dbReference type="PROSITE" id="PS50928">
    <property type="entry name" value="ABC_TM1"/>
    <property type="match status" value="1"/>
</dbReference>
<dbReference type="InterPro" id="IPR035906">
    <property type="entry name" value="MetI-like_sf"/>
</dbReference>
<feature type="domain" description="ABC transmembrane type-1" evidence="6">
    <location>
        <begin position="1"/>
        <end position="98"/>
    </location>
</feature>
<dbReference type="CDD" id="cd06261">
    <property type="entry name" value="TM_PBP2"/>
    <property type="match status" value="1"/>
</dbReference>
<evidence type="ECO:0000256" key="2">
    <source>
        <dbReference type="ARBA" id="ARBA00022692"/>
    </source>
</evidence>
<keyword evidence="3 5" id="KW-1133">Transmembrane helix</keyword>
<accession>A0A1F5V1N1</accession>
<dbReference type="PANTHER" id="PTHR43470">
    <property type="entry name" value="PHOSPHATE TRANSPORT SYSTEM PERMEASE PROTEIN PSTA-RELATED"/>
    <property type="match status" value="1"/>
</dbReference>
<sequence>MGATRWQTVRHHVLPYALPGIFTGMILTLSRAIGEAALLILLGAFLYVTYVPTSLKDNFTVIPLQIFDWATKPQEGFATIASAAILVLLGILLILNAAAIALRSRFQMRW</sequence>
<reference evidence="7 8" key="1">
    <citation type="journal article" date="2016" name="Nat. Commun.">
        <title>Thousands of microbial genomes shed light on interconnected biogeochemical processes in an aquifer system.</title>
        <authorList>
            <person name="Anantharaman K."/>
            <person name="Brown C.T."/>
            <person name="Hug L.A."/>
            <person name="Sharon I."/>
            <person name="Castelle C.J."/>
            <person name="Probst A.J."/>
            <person name="Thomas B.C."/>
            <person name="Singh A."/>
            <person name="Wilkins M.J."/>
            <person name="Karaoz U."/>
            <person name="Brodie E.L."/>
            <person name="Williams K.H."/>
            <person name="Hubbard S.S."/>
            <person name="Banfield J.F."/>
        </authorList>
    </citation>
    <scope>NUCLEOTIDE SEQUENCE [LARGE SCALE GENOMIC DNA]</scope>
    <source>
        <strain evidence="8">RBG_16_55_9</strain>
    </source>
</reference>
<organism evidence="7 8">
    <name type="scientific">Fraserbacteria sp. (strain RBG_16_55_9)</name>
    <dbReference type="NCBI Taxonomy" id="1817864"/>
    <lineage>
        <taxon>Bacteria</taxon>
        <taxon>Candidatus Fraseribacteriota</taxon>
    </lineage>
</organism>
<comment type="similarity">
    <text evidence="5">Belongs to the binding-protein-dependent transport system permease family.</text>
</comment>
<evidence type="ECO:0000256" key="4">
    <source>
        <dbReference type="ARBA" id="ARBA00023136"/>
    </source>
</evidence>
<feature type="transmembrane region" description="Helical" evidence="5">
    <location>
        <begin position="36"/>
        <end position="55"/>
    </location>
</feature>
<keyword evidence="2 5" id="KW-0812">Transmembrane</keyword>
<dbReference type="EMBL" id="MFGX01000025">
    <property type="protein sequence ID" value="OGF56821.1"/>
    <property type="molecule type" value="Genomic_DNA"/>
</dbReference>
<evidence type="ECO:0000313" key="8">
    <source>
        <dbReference type="Proteomes" id="UP000179157"/>
    </source>
</evidence>
<proteinExistence type="inferred from homology"/>
<evidence type="ECO:0000256" key="1">
    <source>
        <dbReference type="ARBA" id="ARBA00004141"/>
    </source>
</evidence>
<dbReference type="GO" id="GO:0055085">
    <property type="term" value="P:transmembrane transport"/>
    <property type="evidence" value="ECO:0007669"/>
    <property type="project" value="InterPro"/>
</dbReference>
<evidence type="ECO:0000313" key="7">
    <source>
        <dbReference type="EMBL" id="OGF56821.1"/>
    </source>
</evidence>
<evidence type="ECO:0000259" key="6">
    <source>
        <dbReference type="PROSITE" id="PS50928"/>
    </source>
</evidence>
<comment type="subcellular location">
    <subcellularLocation>
        <location evidence="5">Cell membrane</location>
        <topology evidence="5">Multi-pass membrane protein</topology>
    </subcellularLocation>
    <subcellularLocation>
        <location evidence="1">Membrane</location>
        <topology evidence="1">Multi-pass membrane protein</topology>
    </subcellularLocation>
</comment>
<name>A0A1F5V1N1_FRAXR</name>
<dbReference type="AlphaFoldDB" id="A0A1F5V1N1"/>
<dbReference type="Gene3D" id="1.10.3720.10">
    <property type="entry name" value="MetI-like"/>
    <property type="match status" value="1"/>
</dbReference>
<dbReference type="InterPro" id="IPR000515">
    <property type="entry name" value="MetI-like"/>
</dbReference>
<dbReference type="Proteomes" id="UP000179157">
    <property type="component" value="Unassembled WGS sequence"/>
</dbReference>
<dbReference type="Pfam" id="PF00528">
    <property type="entry name" value="BPD_transp_1"/>
    <property type="match status" value="1"/>
</dbReference>
<keyword evidence="5" id="KW-0813">Transport</keyword>
<keyword evidence="4 5" id="KW-0472">Membrane</keyword>
<dbReference type="SUPFAM" id="SSF161098">
    <property type="entry name" value="MetI-like"/>
    <property type="match status" value="1"/>
</dbReference>